<dbReference type="EMBL" id="BAAADJ010000014">
    <property type="protein sequence ID" value="GAA0323840.1"/>
    <property type="molecule type" value="Genomic_DNA"/>
</dbReference>
<keyword evidence="2" id="KW-1185">Reference proteome</keyword>
<protein>
    <submittedName>
        <fullName evidence="1">Uncharacterized protein</fullName>
    </submittedName>
</protein>
<comment type="caution">
    <text evidence="1">The sequence shown here is derived from an EMBL/GenBank/DDBJ whole genome shotgun (WGS) entry which is preliminary data.</text>
</comment>
<reference evidence="1 2" key="1">
    <citation type="journal article" date="2019" name="Int. J. Syst. Evol. Microbiol.">
        <title>The Global Catalogue of Microorganisms (GCM) 10K type strain sequencing project: providing services to taxonomists for standard genome sequencing and annotation.</title>
        <authorList>
            <consortium name="The Broad Institute Genomics Platform"/>
            <consortium name="The Broad Institute Genome Sequencing Center for Infectious Disease"/>
            <person name="Wu L."/>
            <person name="Ma J."/>
        </authorList>
    </citation>
    <scope>NUCLEOTIDE SEQUENCE [LARGE SCALE GENOMIC DNA]</scope>
    <source>
        <strain evidence="1 2">JCM 9731</strain>
    </source>
</reference>
<organism evidence="1 2">
    <name type="scientific">Bacillus carboniphilus</name>
    <dbReference type="NCBI Taxonomy" id="86663"/>
    <lineage>
        <taxon>Bacteria</taxon>
        <taxon>Bacillati</taxon>
        <taxon>Bacillota</taxon>
        <taxon>Bacilli</taxon>
        <taxon>Bacillales</taxon>
        <taxon>Bacillaceae</taxon>
        <taxon>Bacillus</taxon>
    </lineage>
</organism>
<gene>
    <name evidence="1" type="ORF">GCM10008967_12950</name>
</gene>
<evidence type="ECO:0000313" key="1">
    <source>
        <dbReference type="EMBL" id="GAA0323840.1"/>
    </source>
</evidence>
<name>A0ABN0W3D3_9BACI</name>
<proteinExistence type="predicted"/>
<dbReference type="Proteomes" id="UP001500782">
    <property type="component" value="Unassembled WGS sequence"/>
</dbReference>
<dbReference type="RefSeq" id="WP_343797447.1">
    <property type="nucleotide sequence ID" value="NZ_BAAADJ010000014.1"/>
</dbReference>
<accession>A0ABN0W3D3</accession>
<sequence>MEMYHMLDQLKFFLKALESDDEFFRTTANITKKLLDAYMEQGFSREEAMTLICKLGNGTSPGPR</sequence>
<evidence type="ECO:0000313" key="2">
    <source>
        <dbReference type="Proteomes" id="UP001500782"/>
    </source>
</evidence>